<accession>A0A939D6E2</accession>
<dbReference type="InterPro" id="IPR004013">
    <property type="entry name" value="PHP_dom"/>
</dbReference>
<evidence type="ECO:0000259" key="1">
    <source>
        <dbReference type="SMART" id="SM00481"/>
    </source>
</evidence>
<proteinExistence type="predicted"/>
<dbReference type="InterPro" id="IPR003141">
    <property type="entry name" value="Pol/His_phosphatase_N"/>
</dbReference>
<evidence type="ECO:0000313" key="3">
    <source>
        <dbReference type="Proteomes" id="UP000664545"/>
    </source>
</evidence>
<feature type="domain" description="Polymerase/histidinol phosphatase N-terminal" evidence="1">
    <location>
        <begin position="6"/>
        <end position="74"/>
    </location>
</feature>
<dbReference type="InterPro" id="IPR016195">
    <property type="entry name" value="Pol/histidinol_Pase-like"/>
</dbReference>
<dbReference type="RefSeq" id="WP_206580844.1">
    <property type="nucleotide sequence ID" value="NZ_JAFJZZ010000001.1"/>
</dbReference>
<name>A0A939D6E2_CLOAM</name>
<dbReference type="Gene3D" id="3.20.20.140">
    <property type="entry name" value="Metal-dependent hydrolases"/>
    <property type="match status" value="1"/>
</dbReference>
<protein>
    <submittedName>
        <fullName evidence="2">PHP domain-containing protein</fullName>
    </submittedName>
</protein>
<sequence length="238" mass="26672">MLHLSYDFHIHSSLSPCSNNDMTPGNIVAMAKLKKLDAIAVTDHNSCKNIPAVMSYAKQFGILAIPGMELTTQEEVHVLCYFYSLSAAMRFDALVYQRLIPIANREEVFGEQIVYDNQDNPVEKIPNLLINSTTISFDELWGLLAEYDGIMVPAHLDKTSASIISNLGFIPPDSKFDCAELRHLSNLKQLQETNPYLKSCRIISSSDAHSLHEIREPSYTIQVKEKSIRGVLDALSKK</sequence>
<dbReference type="AlphaFoldDB" id="A0A939D6E2"/>
<keyword evidence="3" id="KW-1185">Reference proteome</keyword>
<dbReference type="InterPro" id="IPR052018">
    <property type="entry name" value="PHP_domain"/>
</dbReference>
<dbReference type="Pfam" id="PF02811">
    <property type="entry name" value="PHP"/>
    <property type="match status" value="1"/>
</dbReference>
<reference evidence="2" key="1">
    <citation type="submission" date="2021-02" db="EMBL/GenBank/DDBJ databases">
        <title>Abyssanaerobacter marinus gen.nov., sp., nov, anaerobic bacterium isolated from the Onnuri vent field of Indian Ocean and suggestion of Mogibacteriaceae fam. nov., and proposal of reclassification of ambiguous this family's genus member.</title>
        <authorList>
            <person name="Kim Y.J."/>
            <person name="Yang J.-A."/>
        </authorList>
    </citation>
    <scope>NUCLEOTIDE SEQUENCE</scope>
    <source>
        <strain evidence="2">DSM 2634</strain>
    </source>
</reference>
<gene>
    <name evidence="2" type="ORF">JYB65_01720</name>
</gene>
<comment type="caution">
    <text evidence="2">The sequence shown here is derived from an EMBL/GenBank/DDBJ whole genome shotgun (WGS) entry which is preliminary data.</text>
</comment>
<dbReference type="EMBL" id="JAFJZZ010000001">
    <property type="protein sequence ID" value="MBN7772067.1"/>
    <property type="molecule type" value="Genomic_DNA"/>
</dbReference>
<dbReference type="SMART" id="SM00481">
    <property type="entry name" value="POLIIIAc"/>
    <property type="match status" value="1"/>
</dbReference>
<evidence type="ECO:0000313" key="2">
    <source>
        <dbReference type="EMBL" id="MBN7772067.1"/>
    </source>
</evidence>
<dbReference type="CDD" id="cd07432">
    <property type="entry name" value="PHP_HisPPase"/>
    <property type="match status" value="1"/>
</dbReference>
<dbReference type="PANTHER" id="PTHR42924:SF3">
    <property type="entry name" value="POLYMERASE_HISTIDINOL PHOSPHATASE N-TERMINAL DOMAIN-CONTAINING PROTEIN"/>
    <property type="match status" value="1"/>
</dbReference>
<dbReference type="GO" id="GO:0004534">
    <property type="term" value="F:5'-3' RNA exonuclease activity"/>
    <property type="evidence" value="ECO:0007669"/>
    <property type="project" value="TreeGrafter"/>
</dbReference>
<dbReference type="GO" id="GO:0035312">
    <property type="term" value="F:5'-3' DNA exonuclease activity"/>
    <property type="evidence" value="ECO:0007669"/>
    <property type="project" value="TreeGrafter"/>
</dbReference>
<dbReference type="Proteomes" id="UP000664545">
    <property type="component" value="Unassembled WGS sequence"/>
</dbReference>
<dbReference type="SUPFAM" id="SSF89550">
    <property type="entry name" value="PHP domain-like"/>
    <property type="match status" value="1"/>
</dbReference>
<dbReference type="PANTHER" id="PTHR42924">
    <property type="entry name" value="EXONUCLEASE"/>
    <property type="match status" value="1"/>
</dbReference>
<organism evidence="2 3">
    <name type="scientific">Clostridium aminobutyricum</name>
    <dbReference type="NCBI Taxonomy" id="33953"/>
    <lineage>
        <taxon>Bacteria</taxon>
        <taxon>Bacillati</taxon>
        <taxon>Bacillota</taxon>
        <taxon>Clostridia</taxon>
        <taxon>Eubacteriales</taxon>
        <taxon>Clostridiaceae</taxon>
        <taxon>Clostridium</taxon>
    </lineage>
</organism>